<dbReference type="SMART" id="SM00248">
    <property type="entry name" value="ANK"/>
    <property type="match status" value="3"/>
</dbReference>
<keyword evidence="1" id="KW-0040">ANK repeat</keyword>
<dbReference type="OrthoDB" id="3641574at2759"/>
<name>A0A1V8T7X7_9PEZI</name>
<organism evidence="3 4">
    <name type="scientific">Cryoendolithus antarcticus</name>
    <dbReference type="NCBI Taxonomy" id="1507870"/>
    <lineage>
        <taxon>Eukaryota</taxon>
        <taxon>Fungi</taxon>
        <taxon>Dikarya</taxon>
        <taxon>Ascomycota</taxon>
        <taxon>Pezizomycotina</taxon>
        <taxon>Dothideomycetes</taxon>
        <taxon>Dothideomycetidae</taxon>
        <taxon>Cladosporiales</taxon>
        <taxon>Cladosporiaceae</taxon>
        <taxon>Cryoendolithus</taxon>
    </lineage>
</organism>
<protein>
    <submittedName>
        <fullName evidence="3">Uncharacterized protein</fullName>
    </submittedName>
</protein>
<evidence type="ECO:0000256" key="1">
    <source>
        <dbReference type="PROSITE-ProRule" id="PRU00023"/>
    </source>
</evidence>
<dbReference type="Pfam" id="PF00023">
    <property type="entry name" value="Ank"/>
    <property type="match status" value="1"/>
</dbReference>
<accession>A0A1V8T7X7</accession>
<proteinExistence type="predicted"/>
<dbReference type="InParanoid" id="A0A1V8T7X7"/>
<dbReference type="EMBL" id="NAJO01000014">
    <property type="protein sequence ID" value="OQO07517.1"/>
    <property type="molecule type" value="Genomic_DNA"/>
</dbReference>
<comment type="caution">
    <text evidence="3">The sequence shown here is derived from an EMBL/GenBank/DDBJ whole genome shotgun (WGS) entry which is preliminary data.</text>
</comment>
<dbReference type="PROSITE" id="PS50297">
    <property type="entry name" value="ANK_REP_REGION"/>
    <property type="match status" value="1"/>
</dbReference>
<evidence type="ECO:0000313" key="4">
    <source>
        <dbReference type="Proteomes" id="UP000192596"/>
    </source>
</evidence>
<sequence length="387" mass="43252">MTTSLDDDECTIGGDDEIVIGEEPLRNIRTEFGPTGTIVYGWPSTGGVWVHEYCSAIELDFLGLPRFETCATDRYSDKEDHFCDRLQRIRATFYKTEHNFNTRMSNYWQPGVKPEFWYGWPRGSTEGGVDFASSPETLDWLLDRGVDINRTDHKRDEHGIMLYGPVNHSIKVLDNIAAAGDVRLFDHMVSRGADPSRSLALHAATRCQDPGLTIAMIDYLIDQHHMSLEGNSESLRDYMHSEPGAGTPIHSAIGNGNLAALQHLLKRGADMSRPAFRSITNLAIGEMGPEEGFLPALGPLLDAGADMDTAVWWASIRNNVEALKICHDRGGDLEEALQQVDALDARRQAGELDSDEEQSEIDEDDEEAVQRRTKTGRYLRSFHSQRS</sequence>
<feature type="repeat" description="ANK" evidence="1">
    <location>
        <begin position="244"/>
        <end position="272"/>
    </location>
</feature>
<dbReference type="PROSITE" id="PS50088">
    <property type="entry name" value="ANK_REPEAT"/>
    <property type="match status" value="1"/>
</dbReference>
<evidence type="ECO:0000313" key="3">
    <source>
        <dbReference type="EMBL" id="OQO07517.1"/>
    </source>
</evidence>
<feature type="compositionally biased region" description="Acidic residues" evidence="2">
    <location>
        <begin position="352"/>
        <end position="367"/>
    </location>
</feature>
<gene>
    <name evidence="3" type="ORF">B0A48_07214</name>
</gene>
<dbReference type="InterPro" id="IPR002110">
    <property type="entry name" value="Ankyrin_rpt"/>
</dbReference>
<dbReference type="STRING" id="1507870.A0A1V8T7X7"/>
<dbReference type="AlphaFoldDB" id="A0A1V8T7X7"/>
<keyword evidence="4" id="KW-1185">Reference proteome</keyword>
<dbReference type="Gene3D" id="1.25.40.20">
    <property type="entry name" value="Ankyrin repeat-containing domain"/>
    <property type="match status" value="1"/>
</dbReference>
<dbReference type="SUPFAM" id="SSF48403">
    <property type="entry name" value="Ankyrin repeat"/>
    <property type="match status" value="1"/>
</dbReference>
<feature type="region of interest" description="Disordered" evidence="2">
    <location>
        <begin position="348"/>
        <end position="387"/>
    </location>
</feature>
<dbReference type="Proteomes" id="UP000192596">
    <property type="component" value="Unassembled WGS sequence"/>
</dbReference>
<dbReference type="InterPro" id="IPR036770">
    <property type="entry name" value="Ankyrin_rpt-contain_sf"/>
</dbReference>
<evidence type="ECO:0000256" key="2">
    <source>
        <dbReference type="SAM" id="MobiDB-lite"/>
    </source>
</evidence>
<reference evidence="4" key="1">
    <citation type="submission" date="2017-03" db="EMBL/GenBank/DDBJ databases">
        <title>Genomes of endolithic fungi from Antarctica.</title>
        <authorList>
            <person name="Coleine C."/>
            <person name="Masonjones S."/>
            <person name="Stajich J.E."/>
        </authorList>
    </citation>
    <scope>NUCLEOTIDE SEQUENCE [LARGE SCALE GENOMIC DNA]</scope>
    <source>
        <strain evidence="4">CCFEE 5527</strain>
    </source>
</reference>